<name>A0A9D3Z3C0_DREPO</name>
<accession>A0A9D3Z3C0</accession>
<reference evidence="1" key="1">
    <citation type="journal article" date="2019" name="bioRxiv">
        <title>The Genome of the Zebra Mussel, Dreissena polymorpha: A Resource for Invasive Species Research.</title>
        <authorList>
            <person name="McCartney M.A."/>
            <person name="Auch B."/>
            <person name="Kono T."/>
            <person name="Mallez S."/>
            <person name="Zhang Y."/>
            <person name="Obille A."/>
            <person name="Becker A."/>
            <person name="Abrahante J.E."/>
            <person name="Garbe J."/>
            <person name="Badalamenti J.P."/>
            <person name="Herman A."/>
            <person name="Mangelson H."/>
            <person name="Liachko I."/>
            <person name="Sullivan S."/>
            <person name="Sone E.D."/>
            <person name="Koren S."/>
            <person name="Silverstein K.A.T."/>
            <person name="Beckman K.B."/>
            <person name="Gohl D.M."/>
        </authorList>
    </citation>
    <scope>NUCLEOTIDE SEQUENCE</scope>
    <source>
        <strain evidence="1">Duluth1</strain>
        <tissue evidence="1">Whole animal</tissue>
    </source>
</reference>
<comment type="caution">
    <text evidence="1">The sequence shown here is derived from an EMBL/GenBank/DDBJ whole genome shotgun (WGS) entry which is preliminary data.</text>
</comment>
<gene>
    <name evidence="1" type="ORF">DPMN_070553</name>
</gene>
<proteinExistence type="predicted"/>
<dbReference type="EMBL" id="JAIWYP010000014">
    <property type="protein sequence ID" value="KAH3711054.1"/>
    <property type="molecule type" value="Genomic_DNA"/>
</dbReference>
<organism evidence="1 2">
    <name type="scientific">Dreissena polymorpha</name>
    <name type="common">Zebra mussel</name>
    <name type="synonym">Mytilus polymorpha</name>
    <dbReference type="NCBI Taxonomy" id="45954"/>
    <lineage>
        <taxon>Eukaryota</taxon>
        <taxon>Metazoa</taxon>
        <taxon>Spiralia</taxon>
        <taxon>Lophotrochozoa</taxon>
        <taxon>Mollusca</taxon>
        <taxon>Bivalvia</taxon>
        <taxon>Autobranchia</taxon>
        <taxon>Heteroconchia</taxon>
        <taxon>Euheterodonta</taxon>
        <taxon>Imparidentia</taxon>
        <taxon>Neoheterodontei</taxon>
        <taxon>Myida</taxon>
        <taxon>Dreissenoidea</taxon>
        <taxon>Dreissenidae</taxon>
        <taxon>Dreissena</taxon>
    </lineage>
</organism>
<dbReference type="Proteomes" id="UP000828390">
    <property type="component" value="Unassembled WGS sequence"/>
</dbReference>
<reference evidence="1" key="2">
    <citation type="submission" date="2020-11" db="EMBL/GenBank/DDBJ databases">
        <authorList>
            <person name="McCartney M.A."/>
            <person name="Auch B."/>
            <person name="Kono T."/>
            <person name="Mallez S."/>
            <person name="Becker A."/>
            <person name="Gohl D.M."/>
            <person name="Silverstein K.A.T."/>
            <person name="Koren S."/>
            <person name="Bechman K.B."/>
            <person name="Herman A."/>
            <person name="Abrahante J.E."/>
            <person name="Garbe J."/>
        </authorList>
    </citation>
    <scope>NUCLEOTIDE SEQUENCE</scope>
    <source>
        <strain evidence="1">Duluth1</strain>
        <tissue evidence="1">Whole animal</tissue>
    </source>
</reference>
<sequence length="51" mass="5300">MSVAEDTLAPKIDLCCKDLGSVKENAGKDLPNLAKRDSSAVVTVTPVTLGK</sequence>
<protein>
    <submittedName>
        <fullName evidence="1">Uncharacterized protein</fullName>
    </submittedName>
</protein>
<keyword evidence="2" id="KW-1185">Reference proteome</keyword>
<evidence type="ECO:0000313" key="1">
    <source>
        <dbReference type="EMBL" id="KAH3711054.1"/>
    </source>
</evidence>
<dbReference type="AlphaFoldDB" id="A0A9D3Z3C0"/>
<evidence type="ECO:0000313" key="2">
    <source>
        <dbReference type="Proteomes" id="UP000828390"/>
    </source>
</evidence>